<dbReference type="EMBL" id="CP027806">
    <property type="protein sequence ID" value="AXJ01995.1"/>
    <property type="molecule type" value="Genomic_DNA"/>
</dbReference>
<accession>A0A345UNE3</accession>
<sequence length="522" mass="59476">MHFRFHPPAFFYRLAAALVLIIFWALPPLFAQEYKLVVHNVENIFDIDGIAVYSEYQPFDEDGNPLYRPEHLLTKIQKTSRLMARYNDGAGPDLIMFVEIESDFTPLPDFALHDPQEVLARYAHLTIEQMLTTHLDDEIADLPAEMLLLKGMHDHGLTGYDVAVAYERDADGRPVHAVKNVLFSRLPIQHERTRALPAGTARPTLEAWVDVHGHELALFVNHWRARASDAELELVRIENARVVRERLDALLAGNPQLDFILGGDFNSQYHQSHRYPYMEVTAVNDILRSVGDERGVKRGEVDGVYNLWYELPLDERGSDVFRGNWGTLMQLMIGTGLYDFEGVQYVDNSFAVGRWPGKNVYANSGAPRRWHFFGDGGGYSDHLPISMRFRVADADANEDAAFLTLENPGVNDDEDSFVIPVRYEMPERADVHFPDAYAGHDIRTAAFFDELFWIQADITDGFQVEVNGQLYDLWAPAFNVRQRFSSDAGSGEVVSFIGRLGKFRGNWQFVIESEAYINPDWE</sequence>
<feature type="domain" description="Endonuclease/exonuclease/phosphatase" evidence="1">
    <location>
        <begin position="201"/>
        <end position="388"/>
    </location>
</feature>
<dbReference type="PANTHER" id="PTHR42834">
    <property type="entry name" value="ENDONUCLEASE/EXONUCLEASE/PHOSPHATASE FAMILY PROTEIN (AFU_ORTHOLOGUE AFUA_3G09210)"/>
    <property type="match status" value="1"/>
</dbReference>
<dbReference type="SUPFAM" id="SSF56219">
    <property type="entry name" value="DNase I-like"/>
    <property type="match status" value="1"/>
</dbReference>
<proteinExistence type="predicted"/>
<dbReference type="GO" id="GO:0004519">
    <property type="term" value="F:endonuclease activity"/>
    <property type="evidence" value="ECO:0007669"/>
    <property type="project" value="UniProtKB-KW"/>
</dbReference>
<dbReference type="InterPro" id="IPR005135">
    <property type="entry name" value="Endo/exonuclease/phosphatase"/>
</dbReference>
<dbReference type="Proteomes" id="UP000254808">
    <property type="component" value="Chromosome"/>
</dbReference>
<dbReference type="InterPro" id="IPR036691">
    <property type="entry name" value="Endo/exonu/phosph_ase_sf"/>
</dbReference>
<organism evidence="2 3">
    <name type="scientific">Cyclonatronum proteinivorum</name>
    <dbReference type="NCBI Taxonomy" id="1457365"/>
    <lineage>
        <taxon>Bacteria</taxon>
        <taxon>Pseudomonadati</taxon>
        <taxon>Balneolota</taxon>
        <taxon>Balneolia</taxon>
        <taxon>Balneolales</taxon>
        <taxon>Cyclonatronaceae</taxon>
        <taxon>Cyclonatronum</taxon>
    </lineage>
</organism>
<reference evidence="2 3" key="1">
    <citation type="submission" date="2018-03" db="EMBL/GenBank/DDBJ databases">
        <title>Phenotypic and genomic properties of Cyclonatronum proteinivorum gen. nov., sp. nov., a haloalkaliphilic bacteroidete from soda lakes possessing Na+-translocating rhodopsin.</title>
        <authorList>
            <person name="Toshchakov S.V."/>
            <person name="Korzhenkov A."/>
            <person name="Samarov N.I."/>
            <person name="Kublanov I.V."/>
            <person name="Muntyan M.S."/>
            <person name="Sorokin D.Y."/>
        </authorList>
    </citation>
    <scope>NUCLEOTIDE SEQUENCE [LARGE SCALE GENOMIC DNA]</scope>
    <source>
        <strain evidence="2 3">Omega</strain>
    </source>
</reference>
<dbReference type="RefSeq" id="WP_114985133.1">
    <property type="nucleotide sequence ID" value="NZ_CP027806.1"/>
</dbReference>
<keyword evidence="2" id="KW-0269">Exonuclease</keyword>
<evidence type="ECO:0000259" key="1">
    <source>
        <dbReference type="Pfam" id="PF19580"/>
    </source>
</evidence>
<keyword evidence="2" id="KW-0378">Hydrolase</keyword>
<name>A0A345UNE3_9BACT</name>
<dbReference type="KEGG" id="cprv:CYPRO_2756"/>
<keyword evidence="3" id="KW-1185">Reference proteome</keyword>
<dbReference type="OrthoDB" id="9802724at2"/>
<keyword evidence="2" id="KW-0540">Nuclease</keyword>
<dbReference type="AlphaFoldDB" id="A0A345UNE3"/>
<keyword evidence="2" id="KW-0255">Endonuclease</keyword>
<evidence type="ECO:0000313" key="2">
    <source>
        <dbReference type="EMBL" id="AXJ01995.1"/>
    </source>
</evidence>
<dbReference type="Gene3D" id="3.60.10.10">
    <property type="entry name" value="Endonuclease/exonuclease/phosphatase"/>
    <property type="match status" value="1"/>
</dbReference>
<dbReference type="Pfam" id="PF19580">
    <property type="entry name" value="Exo_endo_phos_3"/>
    <property type="match status" value="1"/>
</dbReference>
<dbReference type="PANTHER" id="PTHR42834:SF1">
    <property type="entry name" value="ENDONUCLEASE_EXONUCLEASE_PHOSPHATASE FAMILY PROTEIN (AFU_ORTHOLOGUE AFUA_3G09210)"/>
    <property type="match status" value="1"/>
</dbReference>
<gene>
    <name evidence="2" type="ORF">CYPRO_2756</name>
</gene>
<protein>
    <submittedName>
        <fullName evidence="2">Endonuclease/Exonuclease/phosphatase family protein</fullName>
    </submittedName>
</protein>
<dbReference type="GO" id="GO:0004527">
    <property type="term" value="F:exonuclease activity"/>
    <property type="evidence" value="ECO:0007669"/>
    <property type="project" value="UniProtKB-KW"/>
</dbReference>
<evidence type="ECO:0000313" key="3">
    <source>
        <dbReference type="Proteomes" id="UP000254808"/>
    </source>
</evidence>